<feature type="binding site" evidence="8">
    <location>
        <position position="47"/>
    </location>
    <ligand>
        <name>substrate</name>
    </ligand>
</feature>
<protein>
    <recommendedName>
        <fullName evidence="3 8">Diaminopimelate epimerase</fullName>
        <shortName evidence="8">DAP epimerase</shortName>
        <ecNumber evidence="3 8">5.1.1.7</ecNumber>
    </recommendedName>
    <alternativeName>
        <fullName evidence="8">PLP-independent amino acid racemase</fullName>
    </alternativeName>
</protein>
<dbReference type="GO" id="GO:0009089">
    <property type="term" value="P:lysine biosynthetic process via diaminopimelate"/>
    <property type="evidence" value="ECO:0007669"/>
    <property type="project" value="UniProtKB-UniRule"/>
</dbReference>
<evidence type="ECO:0000256" key="6">
    <source>
        <dbReference type="ARBA" id="ARBA00023235"/>
    </source>
</evidence>
<dbReference type="PROSITE" id="PS01326">
    <property type="entry name" value="DAP_EPIMERASE"/>
    <property type="match status" value="1"/>
</dbReference>
<feature type="site" description="Could be important to modulate the pK values of the two catalytic cysteine residues" evidence="8">
    <location>
        <position position="165"/>
    </location>
</feature>
<comment type="catalytic activity">
    <reaction evidence="7 8">
        <text>(2S,6S)-2,6-diaminopimelate = meso-2,6-diaminopimelate</text>
        <dbReference type="Rhea" id="RHEA:15393"/>
        <dbReference type="ChEBI" id="CHEBI:57609"/>
        <dbReference type="ChEBI" id="CHEBI:57791"/>
        <dbReference type="EC" id="5.1.1.7"/>
    </reaction>
</comment>
<feature type="binding site" evidence="8">
    <location>
        <position position="67"/>
    </location>
    <ligand>
        <name>substrate</name>
    </ligand>
</feature>
<evidence type="ECO:0000256" key="1">
    <source>
        <dbReference type="ARBA" id="ARBA00005196"/>
    </source>
</evidence>
<comment type="similarity">
    <text evidence="2 8">Belongs to the diaminopimelate epimerase family.</text>
</comment>
<comment type="pathway">
    <text evidence="1 8">Amino-acid biosynthesis; L-lysine biosynthesis via DAP pathway; DL-2,6-diaminopimelate from LL-2,6-diaminopimelate: step 1/1.</text>
</comment>
<feature type="active site" description="Proton donor" evidence="8">
    <location>
        <position position="76"/>
    </location>
</feature>
<keyword evidence="6 8" id="KW-0413">Isomerase</keyword>
<dbReference type="SUPFAM" id="SSF54506">
    <property type="entry name" value="Diaminopimelate epimerase-like"/>
    <property type="match status" value="2"/>
</dbReference>
<feature type="binding site" evidence="8">
    <location>
        <begin position="215"/>
        <end position="216"/>
    </location>
    <ligand>
        <name>substrate</name>
    </ligand>
</feature>
<keyword evidence="5 8" id="KW-0457">Lysine biosynthesis</keyword>
<dbReference type="EMBL" id="JAGIYY010000001">
    <property type="protein sequence ID" value="MBP0437810.1"/>
    <property type="molecule type" value="Genomic_DNA"/>
</dbReference>
<keyword evidence="4 8" id="KW-0028">Amino-acid biosynthesis</keyword>
<feature type="site" description="Could be important to modulate the pK values of the two catalytic cysteine residues" evidence="8">
    <location>
        <position position="215"/>
    </location>
</feature>
<feature type="binding site" evidence="8">
    <location>
        <position position="197"/>
    </location>
    <ligand>
        <name>substrate</name>
    </ligand>
</feature>
<organism evidence="10 11">
    <name type="scientific">Tianweitania sediminis</name>
    <dbReference type="NCBI Taxonomy" id="1502156"/>
    <lineage>
        <taxon>Bacteria</taxon>
        <taxon>Pseudomonadati</taxon>
        <taxon>Pseudomonadota</taxon>
        <taxon>Alphaproteobacteria</taxon>
        <taxon>Hyphomicrobiales</taxon>
        <taxon>Phyllobacteriaceae</taxon>
        <taxon>Tianweitania</taxon>
    </lineage>
</organism>
<dbReference type="HAMAP" id="MF_00197">
    <property type="entry name" value="DAP_epimerase"/>
    <property type="match status" value="1"/>
</dbReference>
<evidence type="ECO:0000256" key="8">
    <source>
        <dbReference type="HAMAP-Rule" id="MF_00197"/>
    </source>
</evidence>
<reference evidence="10" key="1">
    <citation type="submission" date="2021-03" db="EMBL/GenBank/DDBJ databases">
        <title>Genome sequencing and assembly of Tianweitania sediminis.</title>
        <authorList>
            <person name="Chhetri G."/>
        </authorList>
    </citation>
    <scope>NUCLEOTIDE SEQUENCE</scope>
    <source>
        <strain evidence="10">Z8</strain>
    </source>
</reference>
<evidence type="ECO:0000256" key="4">
    <source>
        <dbReference type="ARBA" id="ARBA00022605"/>
    </source>
</evidence>
<evidence type="ECO:0000256" key="2">
    <source>
        <dbReference type="ARBA" id="ARBA00010219"/>
    </source>
</evidence>
<gene>
    <name evidence="8" type="primary">dapF</name>
    <name evidence="10" type="ORF">J5Y06_03955</name>
</gene>
<evidence type="ECO:0000256" key="7">
    <source>
        <dbReference type="ARBA" id="ARBA00051712"/>
    </source>
</evidence>
<comment type="subcellular location">
    <subcellularLocation>
        <location evidence="8">Cytoplasm</location>
    </subcellularLocation>
</comment>
<evidence type="ECO:0000256" key="9">
    <source>
        <dbReference type="PROSITE-ProRule" id="PRU10125"/>
    </source>
</evidence>
<comment type="function">
    <text evidence="8">Catalyzes the stereoinversion of LL-2,6-diaminopimelate (L,L-DAP) to meso-diaminopimelate (meso-DAP), a precursor of L-lysine and an essential component of the bacterial peptidoglycan.</text>
</comment>
<dbReference type="GO" id="GO:0005829">
    <property type="term" value="C:cytosol"/>
    <property type="evidence" value="ECO:0007669"/>
    <property type="project" value="TreeGrafter"/>
</dbReference>
<dbReference type="InterPro" id="IPR018510">
    <property type="entry name" value="DAP_epimerase_AS"/>
</dbReference>
<feature type="binding site" evidence="8">
    <location>
        <begin position="225"/>
        <end position="226"/>
    </location>
    <ligand>
        <name>substrate</name>
    </ligand>
</feature>
<evidence type="ECO:0000313" key="11">
    <source>
        <dbReference type="Proteomes" id="UP000666240"/>
    </source>
</evidence>
<evidence type="ECO:0000256" key="5">
    <source>
        <dbReference type="ARBA" id="ARBA00023154"/>
    </source>
</evidence>
<dbReference type="Gene3D" id="3.10.310.10">
    <property type="entry name" value="Diaminopimelate Epimerase, Chain A, domain 1"/>
    <property type="match status" value="2"/>
</dbReference>
<dbReference type="Proteomes" id="UP000666240">
    <property type="component" value="Unassembled WGS sequence"/>
</dbReference>
<comment type="subunit">
    <text evidence="8">Homodimer.</text>
</comment>
<dbReference type="Pfam" id="PF01678">
    <property type="entry name" value="DAP_epimerase"/>
    <property type="match status" value="2"/>
</dbReference>
<feature type="active site" description="Proton acceptor" evidence="8">
    <location>
        <position position="224"/>
    </location>
</feature>
<feature type="active site" evidence="9">
    <location>
        <position position="76"/>
    </location>
</feature>
<dbReference type="PANTHER" id="PTHR31689:SF0">
    <property type="entry name" value="DIAMINOPIMELATE EPIMERASE"/>
    <property type="match status" value="1"/>
</dbReference>
<comment type="caution">
    <text evidence="10">The sequence shown here is derived from an EMBL/GenBank/DDBJ whole genome shotgun (WGS) entry which is preliminary data.</text>
</comment>
<name>A0A8J7QXS8_9HYPH</name>
<evidence type="ECO:0000256" key="3">
    <source>
        <dbReference type="ARBA" id="ARBA00013080"/>
    </source>
</evidence>
<keyword evidence="11" id="KW-1185">Reference proteome</keyword>
<accession>A0A8J7QXS8</accession>
<keyword evidence="8" id="KW-0963">Cytoplasm</keyword>
<feature type="binding site" evidence="8">
    <location>
        <position position="15"/>
    </location>
    <ligand>
        <name>substrate</name>
    </ligand>
</feature>
<dbReference type="UniPathway" id="UPA00034">
    <property type="reaction ID" value="UER00025"/>
</dbReference>
<proteinExistence type="inferred from homology"/>
<feature type="binding site" evidence="8">
    <location>
        <position position="163"/>
    </location>
    <ligand>
        <name>substrate</name>
    </ligand>
</feature>
<evidence type="ECO:0000313" key="10">
    <source>
        <dbReference type="EMBL" id="MBP0437810.1"/>
    </source>
</evidence>
<dbReference type="GO" id="GO:0008837">
    <property type="term" value="F:diaminopimelate epimerase activity"/>
    <property type="evidence" value="ECO:0007669"/>
    <property type="project" value="UniProtKB-UniRule"/>
</dbReference>
<dbReference type="AlphaFoldDB" id="A0A8J7QXS8"/>
<dbReference type="InterPro" id="IPR001653">
    <property type="entry name" value="DAP_epimerase_DapF"/>
</dbReference>
<dbReference type="PANTHER" id="PTHR31689">
    <property type="entry name" value="DIAMINOPIMELATE EPIMERASE, CHLOROPLASTIC"/>
    <property type="match status" value="1"/>
</dbReference>
<dbReference type="EC" id="5.1.1.7" evidence="3 8"/>
<dbReference type="RefSeq" id="WP_209333782.1">
    <property type="nucleotide sequence ID" value="NZ_JAGIYY010000001.1"/>
</dbReference>
<dbReference type="NCBIfam" id="TIGR00652">
    <property type="entry name" value="DapF"/>
    <property type="match status" value="1"/>
</dbReference>
<feature type="binding site" evidence="8">
    <location>
        <begin position="77"/>
        <end position="78"/>
    </location>
    <ligand>
        <name>substrate</name>
    </ligand>
</feature>
<sequence length="294" mass="31327">MASPAPFAKMNGLGNNIIVADMRGRTDRVLPAAAVALAADPATGFDQIMAIHDPRTPGTDHYVVILNSDGSTAQACGNGMRCVVQALAAETGRNSFTFETVAGILNADQHGNGLISVDMGLPRFGWQDIPLAEEFRDTRMIELQIGPIDAPVLHSPSVASMGNPHAIFWVDQDVWSYELEKFGPMLENHPIFPERANITIAQVTASDAMTIRTWERGAGLTGACGSAACAAAVSAARTRRTGRSVAVTVPAGGSLTVEWRDNDHVIMTGPAEWEWSGTFDPATGQWQRDAEDAA</sequence>